<comment type="caution">
    <text evidence="2">The sequence shown here is derived from an EMBL/GenBank/DDBJ whole genome shotgun (WGS) entry which is preliminary data.</text>
</comment>
<keyword evidence="3" id="KW-1185">Reference proteome</keyword>
<dbReference type="GeneID" id="85480512"/>
<proteinExistence type="predicted"/>
<sequence>MDTLLRVQHGVILSNKEVAMGLAQITNKRIYNEFRRLDNELAAQNPAVQPFTKLGGFFAPLFRAWMDALVDHPEGGLKALVPSEVEPLKQNIAQSLAALDARSGEISQINEDAKYRDFKTKWNVFRALPQSAWTIQISWEWPSCDVARTDGSDPGVCELPYATSTITSSSTTSYKPTTTMTDSPTTITSTVLTQSLTLTPIPCGAEECGTISCAGEDIGECLALSMGRGFACGCQPRTWTVSYTSTIVAAKTTVTTTSRSPDSTSPKTSSTTSAPGAKWTQSCNFGGLRFDRETATGWVEEFCKDANKKKWSDDKWFGAAVDGKLVKTKGIKVFETDSEDTVSSYKFTIHVVKPNNDADGSLWCNTNGRGSTLASALDWLREDPQQCRTQLHELLKCKPNANDADRPSGGTRAGLCLHWTIKVRKN</sequence>
<evidence type="ECO:0000313" key="3">
    <source>
        <dbReference type="Proteomes" id="UP001243989"/>
    </source>
</evidence>
<dbReference type="Proteomes" id="UP001243989">
    <property type="component" value="Unassembled WGS sequence"/>
</dbReference>
<accession>A0AAI9ZEZ6</accession>
<organism evidence="2 3">
    <name type="scientific">Colletotrichum phormii</name>
    <dbReference type="NCBI Taxonomy" id="359342"/>
    <lineage>
        <taxon>Eukaryota</taxon>
        <taxon>Fungi</taxon>
        <taxon>Dikarya</taxon>
        <taxon>Ascomycota</taxon>
        <taxon>Pezizomycotina</taxon>
        <taxon>Sordariomycetes</taxon>
        <taxon>Hypocreomycetidae</taxon>
        <taxon>Glomerellales</taxon>
        <taxon>Glomerellaceae</taxon>
        <taxon>Colletotrichum</taxon>
        <taxon>Colletotrichum acutatum species complex</taxon>
    </lineage>
</organism>
<dbReference type="AlphaFoldDB" id="A0AAI9ZEZ6"/>
<dbReference type="RefSeq" id="XP_060439018.1">
    <property type="nucleotide sequence ID" value="XM_060595650.1"/>
</dbReference>
<gene>
    <name evidence="2" type="ORF">BDP81DRAFT_505821</name>
</gene>
<dbReference type="EMBL" id="JAHMHQ010000031">
    <property type="protein sequence ID" value="KAK1623023.1"/>
    <property type="molecule type" value="Genomic_DNA"/>
</dbReference>
<name>A0AAI9ZEZ6_9PEZI</name>
<reference evidence="2" key="1">
    <citation type="submission" date="2021-06" db="EMBL/GenBank/DDBJ databases">
        <title>Comparative genomics, transcriptomics and evolutionary studies reveal genomic signatures of adaptation to plant cell wall in hemibiotrophic fungi.</title>
        <authorList>
            <consortium name="DOE Joint Genome Institute"/>
            <person name="Baroncelli R."/>
            <person name="Diaz J.F."/>
            <person name="Benocci T."/>
            <person name="Peng M."/>
            <person name="Battaglia E."/>
            <person name="Haridas S."/>
            <person name="Andreopoulos W."/>
            <person name="Labutti K."/>
            <person name="Pangilinan J."/>
            <person name="Floch G.L."/>
            <person name="Makela M.R."/>
            <person name="Henrissat B."/>
            <person name="Grigoriev I.V."/>
            <person name="Crouch J.A."/>
            <person name="De Vries R.P."/>
            <person name="Sukno S.A."/>
            <person name="Thon M.R."/>
        </authorList>
    </citation>
    <scope>NUCLEOTIDE SEQUENCE</scope>
    <source>
        <strain evidence="2">CBS 102054</strain>
    </source>
</reference>
<protein>
    <submittedName>
        <fullName evidence="2">Uncharacterized protein</fullName>
    </submittedName>
</protein>
<evidence type="ECO:0000256" key="1">
    <source>
        <dbReference type="SAM" id="MobiDB-lite"/>
    </source>
</evidence>
<evidence type="ECO:0000313" key="2">
    <source>
        <dbReference type="EMBL" id="KAK1623023.1"/>
    </source>
</evidence>
<feature type="region of interest" description="Disordered" evidence="1">
    <location>
        <begin position="254"/>
        <end position="276"/>
    </location>
</feature>
<feature type="compositionally biased region" description="Low complexity" evidence="1">
    <location>
        <begin position="254"/>
        <end position="273"/>
    </location>
</feature>